<keyword evidence="3" id="KW-1185">Reference proteome</keyword>
<keyword evidence="2" id="KW-0645">Protease</keyword>
<dbReference type="GO" id="GO:0006508">
    <property type="term" value="P:proteolysis"/>
    <property type="evidence" value="ECO:0007669"/>
    <property type="project" value="InterPro"/>
</dbReference>
<name>A0A4Q7PIN2_9FIRM</name>
<dbReference type="EMBL" id="SGXF01000003">
    <property type="protein sequence ID" value="RZT00484.1"/>
    <property type="molecule type" value="Genomic_DNA"/>
</dbReference>
<proteinExistence type="predicted"/>
<gene>
    <name evidence="2" type="ORF">EV209_1796</name>
</gene>
<dbReference type="PANTHER" id="PTHR34448:SF1">
    <property type="entry name" value="BLL6088 PROTEIN"/>
    <property type="match status" value="1"/>
</dbReference>
<accession>A0A4Q7PIN2</accession>
<protein>
    <submittedName>
        <fullName evidence="2">Leucyl aminopeptidase (Aminopeptidase T)</fullName>
    </submittedName>
</protein>
<evidence type="ECO:0000313" key="2">
    <source>
        <dbReference type="EMBL" id="RZT00484.1"/>
    </source>
</evidence>
<dbReference type="RefSeq" id="WP_130435096.1">
    <property type="nucleotide sequence ID" value="NZ_SGXF01000003.1"/>
</dbReference>
<reference evidence="2 3" key="1">
    <citation type="submission" date="2019-02" db="EMBL/GenBank/DDBJ databases">
        <title>Genomic Encyclopedia of Type Strains, Phase IV (KMG-IV): sequencing the most valuable type-strain genomes for metagenomic binning, comparative biology and taxonomic classification.</title>
        <authorList>
            <person name="Goeker M."/>
        </authorList>
    </citation>
    <scope>NUCLEOTIDE SEQUENCE [LARGE SCALE GENOMIC DNA]</scope>
    <source>
        <strain evidence="2 3">DSM 29486</strain>
    </source>
</reference>
<dbReference type="GO" id="GO:0046872">
    <property type="term" value="F:metal ion binding"/>
    <property type="evidence" value="ECO:0007669"/>
    <property type="project" value="UniProtKB-KW"/>
</dbReference>
<sequence>MNQEIVTKIVKASGAAPGELILIHFWGEDSDRWIADLFMEAAAEAGASPAFLQQSRTKNRELFLRAQDTCFDQKYFDMLSHFDAVLDVFTYQPVVLGSEIKAEKFEIYRKYMSQLFQALMKCRRFTQIRVPTEANAGESGLEARDYISRMTKAYDVDYPSVLAECKAKCQELSQSDSLTLHTGENCSLNFDLSGREWHIDAGDGDLPCGEVYIAPIENQTQGSIYFERLYIEDCGAFNKVQLSVENGQIISSNHEQVNCFLNELSPQSKVICEFGVGMNPNVTDLCGYTVLDEKMAGTFHIAIGNNTMFGGTNEAPVHLDFVGTGQILQ</sequence>
<dbReference type="PANTHER" id="PTHR34448">
    <property type="entry name" value="AMINOPEPTIDASE"/>
    <property type="match status" value="1"/>
</dbReference>
<comment type="caution">
    <text evidence="2">The sequence shown here is derived from an EMBL/GenBank/DDBJ whole genome shotgun (WGS) entry which is preliminary data.</text>
</comment>
<evidence type="ECO:0000313" key="3">
    <source>
        <dbReference type="Proteomes" id="UP000292927"/>
    </source>
</evidence>
<keyword evidence="2" id="KW-0031">Aminopeptidase</keyword>
<dbReference type="Pfam" id="PF02073">
    <property type="entry name" value="Peptidase_M29"/>
    <property type="match status" value="1"/>
</dbReference>
<evidence type="ECO:0000256" key="1">
    <source>
        <dbReference type="ARBA" id="ARBA00022723"/>
    </source>
</evidence>
<dbReference type="AlphaFoldDB" id="A0A4Q7PIN2"/>
<keyword evidence="1" id="KW-0479">Metal-binding</keyword>
<dbReference type="SUPFAM" id="SSF144052">
    <property type="entry name" value="Thermophilic metalloprotease-like"/>
    <property type="match status" value="1"/>
</dbReference>
<dbReference type="InterPro" id="IPR000787">
    <property type="entry name" value="Peptidase_M29"/>
</dbReference>
<dbReference type="Proteomes" id="UP000292927">
    <property type="component" value="Unassembled WGS sequence"/>
</dbReference>
<dbReference type="GO" id="GO:0004177">
    <property type="term" value="F:aminopeptidase activity"/>
    <property type="evidence" value="ECO:0007669"/>
    <property type="project" value="UniProtKB-KW"/>
</dbReference>
<organism evidence="2 3">
    <name type="scientific">Cuneatibacter caecimuris</name>
    <dbReference type="NCBI Taxonomy" id="1796618"/>
    <lineage>
        <taxon>Bacteria</taxon>
        <taxon>Bacillati</taxon>
        <taxon>Bacillota</taxon>
        <taxon>Clostridia</taxon>
        <taxon>Lachnospirales</taxon>
        <taxon>Lachnospiraceae</taxon>
        <taxon>Cuneatibacter</taxon>
    </lineage>
</organism>
<keyword evidence="2" id="KW-0378">Hydrolase</keyword>
<dbReference type="OrthoDB" id="9803993at2"/>
<dbReference type="InterPro" id="IPR052170">
    <property type="entry name" value="M29_Exopeptidase"/>
</dbReference>